<dbReference type="EMBL" id="WWCW01000068">
    <property type="protein sequence ID" value="MYM89231.1"/>
    <property type="molecule type" value="Genomic_DNA"/>
</dbReference>
<sequence length="119" mass="12335">MHRLYSPLTAGALAALAALASGCALAQVPGPGPIEDVEPEVTRQVAAAVAAMAADPAAAEAPLLRACPAKAAPPLELLQRTVDGEERSYLYRARCGKALLVSATIGKNRAIKHLRLKTE</sequence>
<accession>A0A845G5V6</accession>
<comment type="caution">
    <text evidence="2">The sequence shown here is derived from an EMBL/GenBank/DDBJ whole genome shotgun (WGS) entry which is preliminary data.</text>
</comment>
<evidence type="ECO:0000313" key="3">
    <source>
        <dbReference type="Proteomes" id="UP000470302"/>
    </source>
</evidence>
<evidence type="ECO:0000256" key="1">
    <source>
        <dbReference type="SAM" id="SignalP"/>
    </source>
</evidence>
<reference evidence="2 3" key="1">
    <citation type="submission" date="2020-01" db="EMBL/GenBank/DDBJ databases">
        <title>Novel species isolated from a subtropical stream in China.</title>
        <authorList>
            <person name="Lu H."/>
        </authorList>
    </citation>
    <scope>NUCLEOTIDE SEQUENCE [LARGE SCALE GENOMIC DNA]</scope>
    <source>
        <strain evidence="2 3">FT82W</strain>
    </source>
</reference>
<gene>
    <name evidence="2" type="ORF">GTP91_18895</name>
</gene>
<name>A0A845G5V6_9BURK</name>
<proteinExistence type="predicted"/>
<protein>
    <recommendedName>
        <fullName evidence="4">Lipoprotein</fullName>
    </recommendedName>
</protein>
<evidence type="ECO:0000313" key="2">
    <source>
        <dbReference type="EMBL" id="MYM89231.1"/>
    </source>
</evidence>
<dbReference type="Proteomes" id="UP000470302">
    <property type="component" value="Unassembled WGS sequence"/>
</dbReference>
<dbReference type="AlphaFoldDB" id="A0A845G5V6"/>
<dbReference type="RefSeq" id="WP_161098185.1">
    <property type="nucleotide sequence ID" value="NZ_WWCW01000068.1"/>
</dbReference>
<feature type="chain" id="PRO_5032310084" description="Lipoprotein" evidence="1">
    <location>
        <begin position="27"/>
        <end position="119"/>
    </location>
</feature>
<evidence type="ECO:0008006" key="4">
    <source>
        <dbReference type="Google" id="ProtNLM"/>
    </source>
</evidence>
<organism evidence="2 3">
    <name type="scientific">Duganella vulcania</name>
    <dbReference type="NCBI Taxonomy" id="2692166"/>
    <lineage>
        <taxon>Bacteria</taxon>
        <taxon>Pseudomonadati</taxon>
        <taxon>Pseudomonadota</taxon>
        <taxon>Betaproteobacteria</taxon>
        <taxon>Burkholderiales</taxon>
        <taxon>Oxalobacteraceae</taxon>
        <taxon>Telluria group</taxon>
        <taxon>Duganella</taxon>
    </lineage>
</organism>
<keyword evidence="1" id="KW-0732">Signal</keyword>
<dbReference type="PROSITE" id="PS51257">
    <property type="entry name" value="PROKAR_LIPOPROTEIN"/>
    <property type="match status" value="1"/>
</dbReference>
<feature type="signal peptide" evidence="1">
    <location>
        <begin position="1"/>
        <end position="26"/>
    </location>
</feature>